<dbReference type="Gene3D" id="1.10.4160.10">
    <property type="entry name" value="Hydantoin permease"/>
    <property type="match status" value="1"/>
</dbReference>
<reference evidence="10" key="1">
    <citation type="submission" date="2022-11" db="UniProtKB">
        <authorList>
            <consortium name="WormBaseParasite"/>
        </authorList>
    </citation>
    <scope>IDENTIFICATION</scope>
</reference>
<feature type="region of interest" description="Disordered" evidence="6">
    <location>
        <begin position="366"/>
        <end position="388"/>
    </location>
</feature>
<evidence type="ECO:0000256" key="2">
    <source>
        <dbReference type="ARBA" id="ARBA00008974"/>
    </source>
</evidence>
<sequence>MFYCIIFFVFINAKTFGAQNDVKLKDSSKQLLTFSPIVTELAQKIVEECLDEYKKMVKTRPYINSISSPKVNNPAIGNGQEMFKYLWVAFHAILRKLPNVRRHKRDHFLRFCQKQMKFGRHQFEAVDKIWARKMLIALADNCKSYIFDVSESHANRNAFQMSVTTLRNVQLQPPNSSRNQTEIDETCAILYEQYPGKNLCMFAKKLAYLSAFNRNVSIPASAVGCWPLNRNRNKAVKVCAQIMKARYEGELLRMTKYYSNAETKKQFLGEFAFDRQARDVESAIERMFGCQPQTSGCQVPTPNVGVPSANPEHRGAKCQPRTSGCQVPTPNIGVPSANPERRVPSANPECRGAKCQPRTSGCQVPTPNVGVPSANPERRGDKCQPRMSGCQVPTPNVGPVEEQTWNAYNIAALWMSIIHSVAGYLTAGTLFSLRLTSWQVFVALILSVLVVLVLCNFGSKPSQVHKIPNPVLCRVVFGVYGANIPSIIRMIICVAYFGVQTFLGSKAFALVILKIWPKLAALNDVQSHGFAGLSLLGWFAFVLLWSVQIALFRAGLSTARLVVDFAGPAVYVVMVALAVHLVATAGWANLNLNLSLGEEPLRLSESILTMFSAMALIISAMGSAIFSFSNFSRFAKSWNAVKVGNFLGLPVNYLLFATLTVVTISATKPVFGQLITDPIEMIAHIDSPGAVIVGGLTLTIASIGINIANFVCPACDLSNLAPKYISWHNGGLLAAFVALLLTPWNWYDQPAAIRYTLGLVEALMGPLYGIVMAGYYIALVPAMLARPNLDIQWVADFSWFVGCAIGFCAFAAMERINPKMKLAKSIGQDEVNA</sequence>
<evidence type="ECO:0000256" key="4">
    <source>
        <dbReference type="ARBA" id="ARBA00022989"/>
    </source>
</evidence>
<evidence type="ECO:0000256" key="3">
    <source>
        <dbReference type="ARBA" id="ARBA00022692"/>
    </source>
</evidence>
<dbReference type="InterPro" id="IPR001248">
    <property type="entry name" value="Pur-cyt_permease"/>
</dbReference>
<dbReference type="InterPro" id="IPR045225">
    <property type="entry name" value="Uracil/uridine/allantoin_perm"/>
</dbReference>
<feature type="transmembrane region" description="Helical" evidence="7">
    <location>
        <begin position="767"/>
        <end position="785"/>
    </location>
</feature>
<feature type="transmembrane region" description="Helical" evidence="7">
    <location>
        <begin position="724"/>
        <end position="747"/>
    </location>
</feature>
<feature type="compositionally biased region" description="Polar residues" evidence="6">
    <location>
        <begin position="320"/>
        <end position="329"/>
    </location>
</feature>
<proteinExistence type="inferred from homology"/>
<evidence type="ECO:0000313" key="10">
    <source>
        <dbReference type="WBParaSite" id="Gr19_v10_g17051.t1"/>
    </source>
</evidence>
<dbReference type="WBParaSite" id="Gr19_v10_g17051.t1">
    <property type="protein sequence ID" value="Gr19_v10_g17051.t1"/>
    <property type="gene ID" value="Gr19_v10_g17051"/>
</dbReference>
<keyword evidence="4 7" id="KW-1133">Transmembrane helix</keyword>
<evidence type="ECO:0000256" key="8">
    <source>
        <dbReference type="SAM" id="SignalP"/>
    </source>
</evidence>
<feature type="transmembrane region" description="Helical" evidence="7">
    <location>
        <begin position="471"/>
        <end position="488"/>
    </location>
</feature>
<evidence type="ECO:0000313" key="9">
    <source>
        <dbReference type="Proteomes" id="UP000887572"/>
    </source>
</evidence>
<evidence type="ECO:0000256" key="6">
    <source>
        <dbReference type="SAM" id="MobiDB-lite"/>
    </source>
</evidence>
<keyword evidence="8" id="KW-0732">Signal</keyword>
<accession>A0A914HGV0</accession>
<feature type="transmembrane region" description="Helical" evidence="7">
    <location>
        <begin position="440"/>
        <end position="459"/>
    </location>
</feature>
<feature type="transmembrane region" description="Helical" evidence="7">
    <location>
        <begin position="797"/>
        <end position="813"/>
    </location>
</feature>
<comment type="subcellular location">
    <subcellularLocation>
        <location evidence="1">Membrane</location>
        <topology evidence="1">Multi-pass membrane protein</topology>
    </subcellularLocation>
</comment>
<keyword evidence="5 7" id="KW-0472">Membrane</keyword>
<organism evidence="9 10">
    <name type="scientific">Globodera rostochiensis</name>
    <name type="common">Golden nematode worm</name>
    <name type="synonym">Heterodera rostochiensis</name>
    <dbReference type="NCBI Taxonomy" id="31243"/>
    <lineage>
        <taxon>Eukaryota</taxon>
        <taxon>Metazoa</taxon>
        <taxon>Ecdysozoa</taxon>
        <taxon>Nematoda</taxon>
        <taxon>Chromadorea</taxon>
        <taxon>Rhabditida</taxon>
        <taxon>Tylenchina</taxon>
        <taxon>Tylenchomorpha</taxon>
        <taxon>Tylenchoidea</taxon>
        <taxon>Heteroderidae</taxon>
        <taxon>Heteroderinae</taxon>
        <taxon>Globodera</taxon>
    </lineage>
</organism>
<feature type="chain" id="PRO_5037067476" evidence="8">
    <location>
        <begin position="18"/>
        <end position="833"/>
    </location>
</feature>
<name>A0A914HGV0_GLORO</name>
<protein>
    <submittedName>
        <fullName evidence="10">Uncharacterized protein</fullName>
    </submittedName>
</protein>
<keyword evidence="9" id="KW-1185">Reference proteome</keyword>
<dbReference type="Proteomes" id="UP000887572">
    <property type="component" value="Unplaced"/>
</dbReference>
<dbReference type="GO" id="GO:0015205">
    <property type="term" value="F:nucleobase transmembrane transporter activity"/>
    <property type="evidence" value="ECO:0007669"/>
    <property type="project" value="TreeGrafter"/>
</dbReference>
<evidence type="ECO:0000256" key="7">
    <source>
        <dbReference type="SAM" id="Phobius"/>
    </source>
</evidence>
<evidence type="ECO:0000256" key="5">
    <source>
        <dbReference type="ARBA" id="ARBA00023136"/>
    </source>
</evidence>
<dbReference type="PANTHER" id="PTHR30618:SF6">
    <property type="entry name" value="NCS1 FAMILY NUCLEOBASE:CATION SYMPORTER-1"/>
    <property type="match status" value="1"/>
</dbReference>
<comment type="similarity">
    <text evidence="2">Belongs to the purine-cytosine permease (2.A.39) family.</text>
</comment>
<feature type="transmembrane region" description="Helical" evidence="7">
    <location>
        <begin position="607"/>
        <end position="631"/>
    </location>
</feature>
<feature type="transmembrane region" description="Helical" evidence="7">
    <location>
        <begin position="568"/>
        <end position="587"/>
    </location>
</feature>
<dbReference type="GO" id="GO:0005886">
    <property type="term" value="C:plasma membrane"/>
    <property type="evidence" value="ECO:0007669"/>
    <property type="project" value="TreeGrafter"/>
</dbReference>
<feature type="signal peptide" evidence="8">
    <location>
        <begin position="1"/>
        <end position="17"/>
    </location>
</feature>
<feature type="transmembrane region" description="Helical" evidence="7">
    <location>
        <begin position="536"/>
        <end position="556"/>
    </location>
</feature>
<dbReference type="Pfam" id="PF02133">
    <property type="entry name" value="Transp_cyt_pur"/>
    <property type="match status" value="1"/>
</dbReference>
<feature type="transmembrane region" description="Helical" evidence="7">
    <location>
        <begin position="687"/>
        <end position="712"/>
    </location>
</feature>
<dbReference type="AlphaFoldDB" id="A0A914HGV0"/>
<feature type="transmembrane region" description="Helical" evidence="7">
    <location>
        <begin position="643"/>
        <end position="667"/>
    </location>
</feature>
<feature type="region of interest" description="Disordered" evidence="6">
    <location>
        <begin position="309"/>
        <end position="349"/>
    </location>
</feature>
<keyword evidence="3 7" id="KW-0812">Transmembrane</keyword>
<evidence type="ECO:0000256" key="1">
    <source>
        <dbReference type="ARBA" id="ARBA00004141"/>
    </source>
</evidence>
<dbReference type="PANTHER" id="PTHR30618">
    <property type="entry name" value="NCS1 FAMILY PURINE/PYRIMIDINE TRANSPORTER"/>
    <property type="match status" value="1"/>
</dbReference>